<evidence type="ECO:0000313" key="2">
    <source>
        <dbReference type="Proteomes" id="UP001501734"/>
    </source>
</evidence>
<dbReference type="EMBL" id="BAABDL010000016">
    <property type="protein sequence ID" value="GAA4059386.1"/>
    <property type="molecule type" value="Genomic_DNA"/>
</dbReference>
<dbReference type="Proteomes" id="UP001501734">
    <property type="component" value="Unassembled WGS sequence"/>
</dbReference>
<proteinExistence type="predicted"/>
<organism evidence="1 2">
    <name type="scientific">Amphibacillus indicireducens</name>
    <dbReference type="NCBI Taxonomy" id="1076330"/>
    <lineage>
        <taxon>Bacteria</taxon>
        <taxon>Bacillati</taxon>
        <taxon>Bacillota</taxon>
        <taxon>Bacilli</taxon>
        <taxon>Bacillales</taxon>
        <taxon>Bacillaceae</taxon>
        <taxon>Amphibacillus</taxon>
    </lineage>
</organism>
<evidence type="ECO:0000313" key="1">
    <source>
        <dbReference type="EMBL" id="GAA4059386.1"/>
    </source>
</evidence>
<reference evidence="2" key="1">
    <citation type="journal article" date="2019" name="Int. J. Syst. Evol. Microbiol.">
        <title>The Global Catalogue of Microorganisms (GCM) 10K type strain sequencing project: providing services to taxonomists for standard genome sequencing and annotation.</title>
        <authorList>
            <consortium name="The Broad Institute Genomics Platform"/>
            <consortium name="The Broad Institute Genome Sequencing Center for Infectious Disease"/>
            <person name="Wu L."/>
            <person name="Ma J."/>
        </authorList>
    </citation>
    <scope>NUCLEOTIDE SEQUENCE [LARGE SCALE GENOMIC DNA]</scope>
    <source>
        <strain evidence="2">JCM 17250</strain>
    </source>
</reference>
<comment type="caution">
    <text evidence="1">The sequence shown here is derived from an EMBL/GenBank/DDBJ whole genome shotgun (WGS) entry which is preliminary data.</text>
</comment>
<sequence length="71" mass="8852">MIGMIVNEKELRELEYMIKKEMDELIFDMEDTRIDVVVKRAMYNRYQTLFQLFRRVATDQEVQKYIMNYKF</sequence>
<dbReference type="RefSeq" id="WP_344909690.1">
    <property type="nucleotide sequence ID" value="NZ_BAABDL010000016.1"/>
</dbReference>
<gene>
    <name evidence="1" type="ORF">GCM10022410_03150</name>
</gene>
<name>A0ABP7V4Y3_9BACI</name>
<accession>A0ABP7V4Y3</accession>
<keyword evidence="2" id="KW-1185">Reference proteome</keyword>
<protein>
    <submittedName>
        <fullName evidence="1">Uncharacterized protein</fullName>
    </submittedName>
</protein>